<name>A0A061JMN4_STUST</name>
<proteinExistence type="predicted"/>
<dbReference type="PROSITE" id="PS50943">
    <property type="entry name" value="HTH_CROC1"/>
    <property type="match status" value="1"/>
</dbReference>
<comment type="caution">
    <text evidence="2">The sequence shown here is derived from an EMBL/GenBank/DDBJ whole genome shotgun (WGS) entry which is preliminary data.</text>
</comment>
<dbReference type="SMART" id="SM00530">
    <property type="entry name" value="HTH_XRE"/>
    <property type="match status" value="1"/>
</dbReference>
<evidence type="ECO:0000259" key="1">
    <source>
        <dbReference type="PROSITE" id="PS50943"/>
    </source>
</evidence>
<dbReference type="EMBL" id="AMCZ02000014">
    <property type="protein sequence ID" value="EWC41002.1"/>
    <property type="molecule type" value="Genomic_DNA"/>
</dbReference>
<dbReference type="GO" id="GO:0003677">
    <property type="term" value="F:DNA binding"/>
    <property type="evidence" value="ECO:0007669"/>
    <property type="project" value="InterPro"/>
</dbReference>
<dbReference type="SUPFAM" id="SSF47413">
    <property type="entry name" value="lambda repressor-like DNA-binding domains"/>
    <property type="match status" value="1"/>
</dbReference>
<dbReference type="Gene3D" id="1.10.260.40">
    <property type="entry name" value="lambda repressor-like DNA-binding domains"/>
    <property type="match status" value="1"/>
</dbReference>
<feature type="domain" description="HTH cro/C1-type" evidence="1">
    <location>
        <begin position="54"/>
        <end position="88"/>
    </location>
</feature>
<gene>
    <name evidence="2" type="ORF">B597_012515</name>
</gene>
<dbReference type="AlphaFoldDB" id="A0A061JMN4"/>
<evidence type="ECO:0000313" key="3">
    <source>
        <dbReference type="Proteomes" id="UP000026923"/>
    </source>
</evidence>
<dbReference type="CDD" id="cd00093">
    <property type="entry name" value="HTH_XRE"/>
    <property type="match status" value="1"/>
</dbReference>
<dbReference type="InterPro" id="IPR001387">
    <property type="entry name" value="Cro/C1-type_HTH"/>
</dbReference>
<accession>A0A061JMN4</accession>
<dbReference type="OrthoDB" id="129597at2"/>
<dbReference type="Pfam" id="PF01381">
    <property type="entry name" value="HTH_3"/>
    <property type="match status" value="1"/>
</dbReference>
<dbReference type="Proteomes" id="UP000026923">
    <property type="component" value="Unassembled WGS sequence"/>
</dbReference>
<dbReference type="RefSeq" id="WP_003295739.1">
    <property type="nucleotide sequence ID" value="NZ_KK020678.1"/>
</dbReference>
<dbReference type="HOGENOM" id="CLU_136757_2_0_6"/>
<protein>
    <submittedName>
        <fullName evidence="2">Cro/Cl family transcriptional regulator</fullName>
    </submittedName>
</protein>
<organism evidence="2 3">
    <name type="scientific">Stutzerimonas stutzeri KOS6</name>
    <dbReference type="NCBI Taxonomy" id="1218352"/>
    <lineage>
        <taxon>Bacteria</taxon>
        <taxon>Pseudomonadati</taxon>
        <taxon>Pseudomonadota</taxon>
        <taxon>Gammaproteobacteria</taxon>
        <taxon>Pseudomonadales</taxon>
        <taxon>Pseudomonadaceae</taxon>
        <taxon>Stutzerimonas</taxon>
    </lineage>
</organism>
<dbReference type="InterPro" id="IPR010982">
    <property type="entry name" value="Lambda_DNA-bd_dom_sf"/>
</dbReference>
<dbReference type="eggNOG" id="COG1396">
    <property type="taxonomic scope" value="Bacteria"/>
</dbReference>
<sequence length="108" mass="11504">MNVQVIMRDGSPEYAVLPWEEYQALLNAVGAPTPADTDQSPSSQQVPSLDQLGALREAKGMSLEQLARAVGISPAYLGLIEAGEREPDGAIRRALARSLEIAGWEGDA</sequence>
<evidence type="ECO:0000313" key="2">
    <source>
        <dbReference type="EMBL" id="EWC41002.1"/>
    </source>
</evidence>
<reference evidence="2 3" key="1">
    <citation type="journal article" date="2013" name="Genome Announc.">
        <title>Draft Genome of the Nitrogen-Fixing Bacterium Pseudomonas stutzeri Strain KOS6 Isolated from Industrial Hydrocarbon Sludge.</title>
        <authorList>
            <person name="Grigoryeva T.V."/>
            <person name="Laikov A.V."/>
            <person name="Naumova R.P."/>
            <person name="Manolov A.I."/>
            <person name="Larin A.K."/>
            <person name="Karpova I.Y."/>
            <person name="Semashko T.A."/>
            <person name="Alexeev D.G."/>
            <person name="Kostryukova E.S."/>
            <person name="Muller R."/>
            <person name="Govorun V.M."/>
        </authorList>
    </citation>
    <scope>NUCLEOTIDE SEQUENCE [LARGE SCALE GENOMIC DNA]</scope>
    <source>
        <strain evidence="2 3">KOS6</strain>
    </source>
</reference>